<feature type="region of interest" description="Disordered" evidence="1">
    <location>
        <begin position="173"/>
        <end position="206"/>
    </location>
</feature>
<name>A0A699IAL2_TANCI</name>
<dbReference type="AlphaFoldDB" id="A0A699IAL2"/>
<dbReference type="PANTHER" id="PTHR11439:SF495">
    <property type="entry name" value="REVERSE TRANSCRIPTASE, RNA-DEPENDENT DNA POLYMERASE-RELATED"/>
    <property type="match status" value="1"/>
</dbReference>
<protein>
    <submittedName>
        <fullName evidence="2">Uncharacterized mitochondrial protein AtMg00810-like</fullName>
    </submittedName>
</protein>
<proteinExistence type="predicted"/>
<comment type="caution">
    <text evidence="2">The sequence shown here is derived from an EMBL/GenBank/DDBJ whole genome shotgun (WGS) entry which is preliminary data.</text>
</comment>
<feature type="compositionally biased region" description="Basic and acidic residues" evidence="1">
    <location>
        <begin position="194"/>
        <end position="206"/>
    </location>
</feature>
<accession>A0A699IAL2</accession>
<gene>
    <name evidence="2" type="ORF">Tci_520025</name>
</gene>
<organism evidence="2">
    <name type="scientific">Tanacetum cinerariifolium</name>
    <name type="common">Dalmatian daisy</name>
    <name type="synonym">Chrysanthemum cinerariifolium</name>
    <dbReference type="NCBI Taxonomy" id="118510"/>
    <lineage>
        <taxon>Eukaryota</taxon>
        <taxon>Viridiplantae</taxon>
        <taxon>Streptophyta</taxon>
        <taxon>Embryophyta</taxon>
        <taxon>Tracheophyta</taxon>
        <taxon>Spermatophyta</taxon>
        <taxon>Magnoliopsida</taxon>
        <taxon>eudicotyledons</taxon>
        <taxon>Gunneridae</taxon>
        <taxon>Pentapetalae</taxon>
        <taxon>asterids</taxon>
        <taxon>campanulids</taxon>
        <taxon>Asterales</taxon>
        <taxon>Asteraceae</taxon>
        <taxon>Asteroideae</taxon>
        <taxon>Anthemideae</taxon>
        <taxon>Anthemidinae</taxon>
        <taxon>Tanacetum</taxon>
    </lineage>
</organism>
<reference evidence="2" key="1">
    <citation type="journal article" date="2019" name="Sci. Rep.">
        <title>Draft genome of Tanacetum cinerariifolium, the natural source of mosquito coil.</title>
        <authorList>
            <person name="Yamashiro T."/>
            <person name="Shiraishi A."/>
            <person name="Satake H."/>
            <person name="Nakayama K."/>
        </authorList>
    </citation>
    <scope>NUCLEOTIDE SEQUENCE</scope>
</reference>
<dbReference type="CDD" id="cd09272">
    <property type="entry name" value="RNase_HI_RT_Ty1"/>
    <property type="match status" value="1"/>
</dbReference>
<sequence length="431" mass="48685">MIGSLMYLIASRPDIMFAVCACTRHQVTPKELHLHVVKRIFRYLKGNPKLGLWYPNEYPFDLVAYSDSDYGGANQDRKSTTGGCQFLGRRLVSWQCNKQTIVATSITETEYVAAASGCGQVLWIQNQLLDYGTWKTLLKPLPYPMKHYHKLLLLVVVRELKVKVKTLKDNERKREGFAQEDAPNTGGMDQGEDLLDRDKSADKGSDSIDEMSHVLGTLRAVNILASRGLRSIFTTASLSVPNASTCVSFTVATASGSFPIAAIFTTASVVTSTTRVTRSSRGVPSKEKVLEQMSVQLARDLEAKFAQEDQIIKEQAERDFKIAKIHAERELELMIAELDRSNEMVVKYLSEYEQTEAGLSHDEKVELINELLIYQRHLAQIKKYQAQQNKPATKTERINFYMLILRSNAGWKAKDFKGMTFEKIEEKIILV</sequence>
<dbReference type="EMBL" id="BKCJ010284025">
    <property type="protein sequence ID" value="GEZ48052.1"/>
    <property type="molecule type" value="Genomic_DNA"/>
</dbReference>
<dbReference type="PANTHER" id="PTHR11439">
    <property type="entry name" value="GAG-POL-RELATED RETROTRANSPOSON"/>
    <property type="match status" value="1"/>
</dbReference>
<evidence type="ECO:0000313" key="2">
    <source>
        <dbReference type="EMBL" id="GEZ48052.1"/>
    </source>
</evidence>
<evidence type="ECO:0000256" key="1">
    <source>
        <dbReference type="SAM" id="MobiDB-lite"/>
    </source>
</evidence>